<dbReference type="EMBL" id="PGGO01000034">
    <property type="protein sequence ID" value="PSH61752.1"/>
    <property type="molecule type" value="Genomic_DNA"/>
</dbReference>
<reference evidence="2" key="1">
    <citation type="submission" date="2017-11" db="EMBL/GenBank/DDBJ databases">
        <authorList>
            <person name="Kuznetsova I."/>
            <person name="Sazanova A."/>
            <person name="Chirak E."/>
            <person name="Safronova V."/>
            <person name="Willems A."/>
        </authorList>
    </citation>
    <scope>NUCLEOTIDE SEQUENCE [LARGE SCALE GENOMIC DNA]</scope>
    <source>
        <strain evidence="2">STM 196</strain>
    </source>
</reference>
<dbReference type="Gene3D" id="3.40.630.100">
    <property type="entry name" value="Poly-gamma-glutamate hydrolase, zinc-binding motif"/>
    <property type="match status" value="1"/>
</dbReference>
<dbReference type="Pfam" id="PF05908">
    <property type="entry name" value="Gamma_PGA_hydro"/>
    <property type="match status" value="1"/>
</dbReference>
<organism evidence="1 2">
    <name type="scientific">Phyllobacterium brassicacearum</name>
    <dbReference type="NCBI Taxonomy" id="314235"/>
    <lineage>
        <taxon>Bacteria</taxon>
        <taxon>Pseudomonadati</taxon>
        <taxon>Pseudomonadota</taxon>
        <taxon>Alphaproteobacteria</taxon>
        <taxon>Hyphomicrobiales</taxon>
        <taxon>Phyllobacteriaceae</taxon>
        <taxon>Phyllobacterium</taxon>
    </lineage>
</organism>
<dbReference type="AlphaFoldDB" id="A0A2P7B5K9"/>
<dbReference type="Proteomes" id="UP000241444">
    <property type="component" value="Unassembled WGS sequence"/>
</dbReference>
<evidence type="ECO:0000313" key="1">
    <source>
        <dbReference type="EMBL" id="PSH61752.1"/>
    </source>
</evidence>
<protein>
    <submittedName>
        <fullName evidence="1">Replication protein</fullName>
    </submittedName>
</protein>
<keyword evidence="2" id="KW-1185">Reference proteome</keyword>
<dbReference type="InterPro" id="IPR008585">
    <property type="entry name" value="Gamma_PGA_hydro"/>
</dbReference>
<accession>A0A2P7B5K9</accession>
<name>A0A2P7B5K9_9HYPH</name>
<sequence length="213" mass="23083">MGKKKDEYACFNDLAATEIEGVDYRICVTDRTSRIAIVAPHGGWIESATSQIAAAIAAAEFSLYCFEGLRPGRPHSDLHIKSEIFDEPKACHLVEDTEIAIGVHGRKDNGDQQTVWVGGLDFGLRDRIAKALMQNGFNAVVRNSGETLAGIDRNNICNRGSSKAGVQLEVPRTLRHQLANNTPRLNNFADAVRAAIGQYIADGDSVSDQNAMG</sequence>
<comment type="caution">
    <text evidence="1">The sequence shown here is derived from an EMBL/GenBank/DDBJ whole genome shotgun (WGS) entry which is preliminary data.</text>
</comment>
<proteinExistence type="predicted"/>
<evidence type="ECO:0000313" key="2">
    <source>
        <dbReference type="Proteomes" id="UP000241444"/>
    </source>
</evidence>
<dbReference type="OrthoDB" id="7721587at2"/>
<gene>
    <name evidence="1" type="ORF">CU102_26490</name>
</gene>
<dbReference type="InterPro" id="IPR038128">
    <property type="entry name" value="Gamma_PGA_hydro_sf"/>
</dbReference>